<reference evidence="2 3" key="1">
    <citation type="submission" date="2014-06" db="EMBL/GenBank/DDBJ databases">
        <title>Draft genome sequence of Paenibacillus sp. MSt1.</title>
        <authorList>
            <person name="Aw Y.K."/>
            <person name="Ong K.S."/>
            <person name="Gan H.M."/>
            <person name="Lee S.M."/>
        </authorList>
    </citation>
    <scope>NUCLEOTIDE SEQUENCE [LARGE SCALE GENOMIC DNA]</scope>
    <source>
        <strain evidence="2 3">MSt1</strain>
    </source>
</reference>
<accession>A0A081PAI9</accession>
<comment type="caution">
    <text evidence="2">The sequence shown here is derived from an EMBL/GenBank/DDBJ whole genome shotgun (WGS) entry which is preliminary data.</text>
</comment>
<dbReference type="CDD" id="cd00257">
    <property type="entry name" value="beta-trefoil_FSCN-like"/>
    <property type="match status" value="1"/>
</dbReference>
<dbReference type="Proteomes" id="UP000028123">
    <property type="component" value="Unassembled WGS sequence"/>
</dbReference>
<dbReference type="Gene3D" id="2.80.10.50">
    <property type="match status" value="1"/>
</dbReference>
<dbReference type="AlphaFoldDB" id="A0A081PAI9"/>
<dbReference type="InterPro" id="IPR010414">
    <property type="entry name" value="FRG1"/>
</dbReference>
<name>A0A081PAI9_9BACL</name>
<dbReference type="SUPFAM" id="SSF50405">
    <property type="entry name" value="Actin-crosslinking proteins"/>
    <property type="match status" value="1"/>
</dbReference>
<dbReference type="GO" id="GO:0051015">
    <property type="term" value="F:actin filament binding"/>
    <property type="evidence" value="ECO:0007669"/>
    <property type="project" value="TreeGrafter"/>
</dbReference>
<dbReference type="eggNOG" id="COG2931">
    <property type="taxonomic scope" value="Bacteria"/>
</dbReference>
<feature type="signal peptide" evidence="1">
    <location>
        <begin position="1"/>
        <end position="27"/>
    </location>
</feature>
<feature type="chain" id="PRO_5001761510" evidence="1">
    <location>
        <begin position="28"/>
        <end position="167"/>
    </location>
</feature>
<keyword evidence="3" id="KW-1185">Reference proteome</keyword>
<protein>
    <submittedName>
        <fullName evidence="2">Uncharacterized protein</fullName>
    </submittedName>
</protein>
<dbReference type="EMBL" id="JNVM01000002">
    <property type="protein sequence ID" value="KEQ27712.1"/>
    <property type="molecule type" value="Genomic_DNA"/>
</dbReference>
<evidence type="ECO:0000256" key="1">
    <source>
        <dbReference type="SAM" id="SignalP"/>
    </source>
</evidence>
<organism evidence="2 3">
    <name type="scientific">Paenibacillus tyrfis</name>
    <dbReference type="NCBI Taxonomy" id="1501230"/>
    <lineage>
        <taxon>Bacteria</taxon>
        <taxon>Bacillati</taxon>
        <taxon>Bacillota</taxon>
        <taxon>Bacilli</taxon>
        <taxon>Bacillales</taxon>
        <taxon>Paenibacillaceae</taxon>
        <taxon>Paenibacillus</taxon>
    </lineage>
</organism>
<dbReference type="PANTHER" id="PTHR12928">
    <property type="entry name" value="FRG1 PROTEIN"/>
    <property type="match status" value="1"/>
</dbReference>
<gene>
    <name evidence="2" type="ORF">ET33_13595</name>
</gene>
<proteinExistence type="predicted"/>
<keyword evidence="1" id="KW-0732">Signal</keyword>
<dbReference type="InterPro" id="IPR008999">
    <property type="entry name" value="Actin-crosslinking"/>
</dbReference>
<dbReference type="PANTHER" id="PTHR12928:SF0">
    <property type="entry name" value="FSHD REGION GENE 1"/>
    <property type="match status" value="1"/>
</dbReference>
<evidence type="ECO:0000313" key="2">
    <source>
        <dbReference type="EMBL" id="KEQ27712.1"/>
    </source>
</evidence>
<dbReference type="RefSeq" id="WP_036675565.1">
    <property type="nucleotide sequence ID" value="NZ_JNVM01000002.1"/>
</dbReference>
<evidence type="ECO:0000313" key="3">
    <source>
        <dbReference type="Proteomes" id="UP000028123"/>
    </source>
</evidence>
<dbReference type="OrthoDB" id="2616128at2"/>
<dbReference type="Pfam" id="PF06229">
    <property type="entry name" value="FRG1"/>
    <property type="match status" value="1"/>
</dbReference>
<sequence>MKMLLKKVPLFLFAIVMAFSFSLAASAAPSADQAAAASVISFQSANGSWIKVNGDGSVTADASSADQAAKFDLVPVDAQYFALKSHNNGKFASFKADGTVVANAASIGTTEKVTITYVVNTPQEKAIQAKASSNGKYISAVNGGGGKVVVNVATPSKFETFKVKNWQ</sequence>